<dbReference type="AlphaFoldDB" id="A0A176K2E6"/>
<dbReference type="EC" id="2.4.2.22" evidence="5"/>
<organism evidence="7 8">
    <name type="scientific">Kosmotoga arenicorallina S304</name>
    <dbReference type="NCBI Taxonomy" id="1453497"/>
    <lineage>
        <taxon>Bacteria</taxon>
        <taxon>Thermotogati</taxon>
        <taxon>Thermotogota</taxon>
        <taxon>Thermotogae</taxon>
        <taxon>Kosmotogales</taxon>
        <taxon>Kosmotogaceae</taxon>
        <taxon>Kosmotoga</taxon>
    </lineage>
</organism>
<evidence type="ECO:0000256" key="3">
    <source>
        <dbReference type="ARBA" id="ARBA00022679"/>
    </source>
</evidence>
<keyword evidence="1" id="KW-0963">Cytoplasm</keyword>
<dbReference type="PATRIC" id="fig|1453497.3.peg.1785"/>
<dbReference type="SUPFAM" id="SSF53271">
    <property type="entry name" value="PRTase-like"/>
    <property type="match status" value="1"/>
</dbReference>
<name>A0A176K2E6_9BACT</name>
<dbReference type="NCBIfam" id="NF006671">
    <property type="entry name" value="PRK09219.1"/>
    <property type="match status" value="1"/>
</dbReference>
<dbReference type="GO" id="GO:0046110">
    <property type="term" value="P:xanthine metabolic process"/>
    <property type="evidence" value="ECO:0007669"/>
    <property type="project" value="UniProtKB-UniRule"/>
</dbReference>
<evidence type="ECO:0000256" key="4">
    <source>
        <dbReference type="ARBA" id="ARBA00022726"/>
    </source>
</evidence>
<dbReference type="GO" id="GO:0000310">
    <property type="term" value="F:xanthine phosphoribosyltransferase activity"/>
    <property type="evidence" value="ECO:0007669"/>
    <property type="project" value="UniProtKB-UniRule"/>
</dbReference>
<sequence>MVDQMNATEKCTQLLKKLVEEKGEILECGILKVDSFLNHQIDPELMKNIGKAITEKFGKMELTKVITVESSGIAPAMSASLYLGTPLVFIRKKRPITMLDYIKAEAPSHTKGGITELFVSKEMLNPNDKVLIIDDFLASGKTIEAVANMVLSTGAELKGIVGVIEKTFEKGRKKLAHFNVPVISLLKIHSLNGKVEFEN</sequence>
<gene>
    <name evidence="7" type="ORF">AT15_09010</name>
</gene>
<dbReference type="CDD" id="cd06223">
    <property type="entry name" value="PRTases_typeI"/>
    <property type="match status" value="1"/>
</dbReference>
<dbReference type="GO" id="GO:0006166">
    <property type="term" value="P:purine ribonucleoside salvage"/>
    <property type="evidence" value="ECO:0007669"/>
    <property type="project" value="UniProtKB-KW"/>
</dbReference>
<evidence type="ECO:0000256" key="2">
    <source>
        <dbReference type="ARBA" id="ARBA00022676"/>
    </source>
</evidence>
<evidence type="ECO:0000313" key="7">
    <source>
        <dbReference type="EMBL" id="OAA31105.1"/>
    </source>
</evidence>
<comment type="caution">
    <text evidence="7">The sequence shown here is derived from an EMBL/GenBank/DDBJ whole genome shotgun (WGS) entry which is preliminary data.</text>
</comment>
<dbReference type="Pfam" id="PF00156">
    <property type="entry name" value="Pribosyltran"/>
    <property type="match status" value="1"/>
</dbReference>
<evidence type="ECO:0000313" key="8">
    <source>
        <dbReference type="Proteomes" id="UP000077339"/>
    </source>
</evidence>
<dbReference type="EMBL" id="JFHK01000005">
    <property type="protein sequence ID" value="OAA31105.1"/>
    <property type="molecule type" value="Genomic_DNA"/>
</dbReference>
<accession>A0A176K2E6</accession>
<dbReference type="InterPro" id="IPR050118">
    <property type="entry name" value="Pur/Pyrimidine_PRTase"/>
</dbReference>
<dbReference type="Proteomes" id="UP000077339">
    <property type="component" value="Unassembled WGS sequence"/>
</dbReference>
<dbReference type="NCBIfam" id="TIGR01744">
    <property type="entry name" value="XPRTase"/>
    <property type="match status" value="1"/>
</dbReference>
<dbReference type="Gene3D" id="3.40.50.2020">
    <property type="match status" value="1"/>
</dbReference>
<dbReference type="PANTHER" id="PTHR43864">
    <property type="entry name" value="HYPOXANTHINE/GUANINE PHOSPHORIBOSYLTRANSFERASE"/>
    <property type="match status" value="1"/>
</dbReference>
<keyword evidence="4" id="KW-0660">Purine salvage</keyword>
<keyword evidence="2 7" id="KW-0328">Glycosyltransferase</keyword>
<feature type="domain" description="Phosphoribosyltransferase" evidence="6">
    <location>
        <begin position="43"/>
        <end position="166"/>
    </location>
</feature>
<dbReference type="InterPro" id="IPR010079">
    <property type="entry name" value="Xanthine_PRibTrfase"/>
</dbReference>
<keyword evidence="3 7" id="KW-0808">Transferase</keyword>
<evidence type="ECO:0000256" key="5">
    <source>
        <dbReference type="NCBIfam" id="TIGR01744"/>
    </source>
</evidence>
<dbReference type="InterPro" id="IPR029057">
    <property type="entry name" value="PRTase-like"/>
</dbReference>
<reference evidence="7 8" key="1">
    <citation type="submission" date="2014-02" db="EMBL/GenBank/DDBJ databases">
        <title>Kosmotoga genome sequencing.</title>
        <authorList>
            <person name="Pollo S.M."/>
            <person name="Charchuk R."/>
            <person name="Nesbo C.L."/>
        </authorList>
    </citation>
    <scope>NUCLEOTIDE SEQUENCE [LARGE SCALE GENOMIC DNA]</scope>
    <source>
        <strain evidence="7 8">S304</strain>
    </source>
</reference>
<evidence type="ECO:0000256" key="1">
    <source>
        <dbReference type="ARBA" id="ARBA00022490"/>
    </source>
</evidence>
<dbReference type="InterPro" id="IPR000836">
    <property type="entry name" value="PRTase_dom"/>
</dbReference>
<proteinExistence type="predicted"/>
<protein>
    <recommendedName>
        <fullName evidence="5">Xanthine phosphoribosyltransferase</fullName>
        <ecNumber evidence="5">2.4.2.22</ecNumber>
    </recommendedName>
</protein>
<dbReference type="PANTHER" id="PTHR43864:SF1">
    <property type="entry name" value="XANTHINE PHOSPHORIBOSYLTRANSFERASE"/>
    <property type="match status" value="1"/>
</dbReference>
<evidence type="ECO:0000259" key="6">
    <source>
        <dbReference type="Pfam" id="PF00156"/>
    </source>
</evidence>
<dbReference type="STRING" id="1453497.AT15_09010"/>
<keyword evidence="8" id="KW-1185">Reference proteome</keyword>